<dbReference type="GO" id="GO:0008033">
    <property type="term" value="P:tRNA processing"/>
    <property type="evidence" value="ECO:0007669"/>
    <property type="project" value="UniProtKB-KW"/>
</dbReference>
<keyword evidence="2" id="KW-0819">tRNA processing</keyword>
<dbReference type="GO" id="GO:0003723">
    <property type="term" value="F:RNA binding"/>
    <property type="evidence" value="ECO:0007669"/>
    <property type="project" value="InterPro"/>
</dbReference>
<dbReference type="Gene3D" id="3.30.2350.20">
    <property type="entry name" value="TruD, catalytic domain"/>
    <property type="match status" value="1"/>
</dbReference>
<keyword evidence="3" id="KW-0413">Isomerase</keyword>
<dbReference type="InterPro" id="IPR042214">
    <property type="entry name" value="TruD_catalytic"/>
</dbReference>
<dbReference type="Pfam" id="PF01142">
    <property type="entry name" value="TruD"/>
    <property type="match status" value="1"/>
</dbReference>
<dbReference type="EMBL" id="PCWI01000023">
    <property type="protein sequence ID" value="PIQ98500.1"/>
    <property type="molecule type" value="Genomic_DNA"/>
</dbReference>
<dbReference type="Gene3D" id="3.30.70.3160">
    <property type="match status" value="1"/>
</dbReference>
<dbReference type="InterPro" id="IPR011760">
    <property type="entry name" value="PsdUridine_synth_TruD_insert"/>
</dbReference>
<dbReference type="PROSITE" id="PS50984">
    <property type="entry name" value="TRUD"/>
    <property type="match status" value="1"/>
</dbReference>
<accession>A0A2H0MPC6</accession>
<evidence type="ECO:0000256" key="2">
    <source>
        <dbReference type="ARBA" id="ARBA00022694"/>
    </source>
</evidence>
<dbReference type="InterPro" id="IPR020119">
    <property type="entry name" value="PsdUridine_synth_TruD_CS"/>
</dbReference>
<dbReference type="GO" id="GO:0009982">
    <property type="term" value="F:pseudouridine synthase activity"/>
    <property type="evidence" value="ECO:0007669"/>
    <property type="project" value="InterPro"/>
</dbReference>
<comment type="caution">
    <text evidence="5">The sequence shown here is derived from an EMBL/GenBank/DDBJ whole genome shotgun (WGS) entry which is preliminary data.</text>
</comment>
<gene>
    <name evidence="5" type="ORF">COV64_00945</name>
</gene>
<evidence type="ECO:0000313" key="5">
    <source>
        <dbReference type="EMBL" id="PIQ98500.1"/>
    </source>
</evidence>
<dbReference type="Gene3D" id="1.10.1510.30">
    <property type="match status" value="1"/>
</dbReference>
<dbReference type="PANTHER" id="PTHR13326:SF21">
    <property type="entry name" value="PSEUDOURIDYLATE SYNTHASE PUS7L"/>
    <property type="match status" value="1"/>
</dbReference>
<dbReference type="GO" id="GO:0140098">
    <property type="term" value="F:catalytic activity, acting on RNA"/>
    <property type="evidence" value="ECO:0007669"/>
    <property type="project" value="UniProtKB-ARBA"/>
</dbReference>
<dbReference type="AlphaFoldDB" id="A0A2H0MPC6"/>
<evidence type="ECO:0000259" key="4">
    <source>
        <dbReference type="PROSITE" id="PS50984"/>
    </source>
</evidence>
<proteinExistence type="inferred from homology"/>
<evidence type="ECO:0000256" key="1">
    <source>
        <dbReference type="ARBA" id="ARBA00007953"/>
    </source>
</evidence>
<evidence type="ECO:0000313" key="6">
    <source>
        <dbReference type="Proteomes" id="UP000229381"/>
    </source>
</evidence>
<dbReference type="PANTHER" id="PTHR13326">
    <property type="entry name" value="TRNA PSEUDOURIDINE SYNTHASE D"/>
    <property type="match status" value="1"/>
</dbReference>
<dbReference type="Proteomes" id="UP000229381">
    <property type="component" value="Unassembled WGS sequence"/>
</dbReference>
<protein>
    <recommendedName>
        <fullName evidence="4">TRUD domain-containing protein</fullName>
    </recommendedName>
</protein>
<name>A0A2H0MPC6_9BACT</name>
<feature type="domain" description="TRUD" evidence="4">
    <location>
        <begin position="206"/>
        <end position="474"/>
    </location>
</feature>
<dbReference type="SUPFAM" id="SSF55120">
    <property type="entry name" value="Pseudouridine synthase"/>
    <property type="match status" value="1"/>
</dbReference>
<dbReference type="GO" id="GO:0001522">
    <property type="term" value="P:pseudouridine synthesis"/>
    <property type="evidence" value="ECO:0007669"/>
    <property type="project" value="InterPro"/>
</dbReference>
<organism evidence="5 6">
    <name type="scientific">Candidatus Nealsonbacteria bacterium CG11_big_fil_rev_8_21_14_0_20_39_9</name>
    <dbReference type="NCBI Taxonomy" id="1974715"/>
    <lineage>
        <taxon>Bacteria</taxon>
        <taxon>Candidatus Nealsoniibacteriota</taxon>
    </lineage>
</organism>
<sequence length="474" mass="54976">MDYLEARKIENENFREAIRRWPRFFESQTFIDDSKTLEKYGIYIPKKKGFPLGYLKLWPQDFIVEEINTQGEIQTVSPEKFLSTKKDFDWQDPIIYADLVKCGLSTIEVAEELTKRLNLAPKDIKYAGIKDKHAITSQLISIKNGDIEKLHQIASPNFFIKNVFSGEREIYLGGLKGNQFTILIRTGPNFDKNEFLKRLKEVEKEGFFNFFYLQRFGVPRLTNPHSGLSILKGDYEKALFTAICKPGERELVYFQSLRKEIEQLWGKWDKIEEVLELFPLTFQSERTLIDHLIKNPDDFIGALNQIPRVVQLWLTSLAALLFNKAISSCLQKEEKPPATFPLILTPDEKTWAFYKDLLNKIGIFSITFAQKNLKPFPFIVLRKREQNTMEKVKIISQKIIPGGVILNFALSKGCYATTFLSHLFNLASGNLPKKFSNLPIDTKANLNQPSLEEILNKFTDVVSSPSWRYLWRIY</sequence>
<dbReference type="PROSITE" id="PS01268">
    <property type="entry name" value="UPF0024"/>
    <property type="match status" value="1"/>
</dbReference>
<evidence type="ECO:0000256" key="3">
    <source>
        <dbReference type="ARBA" id="ARBA00023235"/>
    </source>
</evidence>
<reference evidence="5 6" key="1">
    <citation type="submission" date="2017-09" db="EMBL/GenBank/DDBJ databases">
        <title>Depth-based differentiation of microbial function through sediment-hosted aquifers and enrichment of novel symbionts in the deep terrestrial subsurface.</title>
        <authorList>
            <person name="Probst A.J."/>
            <person name="Ladd B."/>
            <person name="Jarett J.K."/>
            <person name="Geller-Mcgrath D.E."/>
            <person name="Sieber C.M."/>
            <person name="Emerson J.B."/>
            <person name="Anantharaman K."/>
            <person name="Thomas B.C."/>
            <person name="Malmstrom R."/>
            <person name="Stieglmeier M."/>
            <person name="Klingl A."/>
            <person name="Woyke T."/>
            <person name="Ryan C.M."/>
            <person name="Banfield J.F."/>
        </authorList>
    </citation>
    <scope>NUCLEOTIDE SEQUENCE [LARGE SCALE GENOMIC DNA]</scope>
    <source>
        <strain evidence="5">CG11_big_fil_rev_8_21_14_0_20_39_9</strain>
    </source>
</reference>
<dbReference type="InterPro" id="IPR001656">
    <property type="entry name" value="PsdUridine_synth_TruD"/>
</dbReference>
<comment type="similarity">
    <text evidence="1">Belongs to the pseudouridine synthase TruD family.</text>
</comment>
<dbReference type="InterPro" id="IPR020103">
    <property type="entry name" value="PsdUridine_synth_cat_dom_sf"/>
</dbReference>